<dbReference type="Pfam" id="PF13589">
    <property type="entry name" value="HATPase_c_3"/>
    <property type="match status" value="1"/>
</dbReference>
<dbReference type="InterPro" id="IPR014721">
    <property type="entry name" value="Ribsml_uS5_D2-typ_fold_subgr"/>
</dbReference>
<dbReference type="CDD" id="cd16926">
    <property type="entry name" value="HATPase_MutL-MLH-PMS-like"/>
    <property type="match status" value="1"/>
</dbReference>
<dbReference type="NCBIfam" id="TIGR00585">
    <property type="entry name" value="mutl"/>
    <property type="match status" value="1"/>
</dbReference>
<dbReference type="AlphaFoldDB" id="A0A382KLY7"/>
<accession>A0A382KLY7</accession>
<evidence type="ECO:0000256" key="1">
    <source>
        <dbReference type="ARBA" id="ARBA00006082"/>
    </source>
</evidence>
<dbReference type="GO" id="GO:0140664">
    <property type="term" value="F:ATP-dependent DNA damage sensor activity"/>
    <property type="evidence" value="ECO:0007669"/>
    <property type="project" value="InterPro"/>
</dbReference>
<feature type="non-terminal residue" evidence="5">
    <location>
        <position position="352"/>
    </location>
</feature>
<dbReference type="Pfam" id="PF01119">
    <property type="entry name" value="DNA_mis_repair"/>
    <property type="match status" value="1"/>
</dbReference>
<dbReference type="FunFam" id="3.30.565.10:FF:000003">
    <property type="entry name" value="DNA mismatch repair endonuclease MutL"/>
    <property type="match status" value="1"/>
</dbReference>
<dbReference type="EMBL" id="UINC01081749">
    <property type="protein sequence ID" value="SVC25904.1"/>
    <property type="molecule type" value="Genomic_DNA"/>
</dbReference>
<sequence length="352" mass="39261">MSAMTQTAKVRILPESLINKIAAGEVVERPASVVKELVENSLDAGADQILVTLKNGGKDLISVLDNGSGMNETDAHHALERHATSKISEEEDLFRIHTLGFRGEALAAISSVSRLELTTCSDESKGAVKLRLNGGVLEHQGKTGFPQGTKISVEQLFFNTPARLKFMKSTATELQHIQQLMQRLAMAAPEVQFRLTHNQQMLLKLPYATDQEERIQQLFGEEVRDGLMKVQHQANQLSFEGWISLPSRTKSSRRLQYLFVNGRHVKCPALNHGIYDGYHGLLAKGKHPAFFIKVEVATEDVDVNVHPAKTEIRFRNSQLVHTILADQLSRQIHEMSGKRFFGREVGHSPFPS</sequence>
<dbReference type="InterPro" id="IPR036890">
    <property type="entry name" value="HATPase_C_sf"/>
</dbReference>
<dbReference type="Gene3D" id="3.30.230.10">
    <property type="match status" value="1"/>
</dbReference>
<organism evidence="5">
    <name type="scientific">marine metagenome</name>
    <dbReference type="NCBI Taxonomy" id="408172"/>
    <lineage>
        <taxon>unclassified sequences</taxon>
        <taxon>metagenomes</taxon>
        <taxon>ecological metagenomes</taxon>
    </lineage>
</organism>
<evidence type="ECO:0000313" key="5">
    <source>
        <dbReference type="EMBL" id="SVC25904.1"/>
    </source>
</evidence>
<gene>
    <name evidence="5" type="ORF">METZ01_LOCUS278758</name>
</gene>
<dbReference type="InterPro" id="IPR038973">
    <property type="entry name" value="MutL/Mlh/Pms-like"/>
</dbReference>
<dbReference type="Gene3D" id="3.30.565.10">
    <property type="entry name" value="Histidine kinase-like ATPase, C-terminal domain"/>
    <property type="match status" value="1"/>
</dbReference>
<dbReference type="GO" id="GO:0030983">
    <property type="term" value="F:mismatched DNA binding"/>
    <property type="evidence" value="ECO:0007669"/>
    <property type="project" value="InterPro"/>
</dbReference>
<dbReference type="GO" id="GO:0016887">
    <property type="term" value="F:ATP hydrolysis activity"/>
    <property type="evidence" value="ECO:0007669"/>
    <property type="project" value="InterPro"/>
</dbReference>
<dbReference type="PANTHER" id="PTHR10073">
    <property type="entry name" value="DNA MISMATCH REPAIR PROTEIN MLH, PMS, MUTL"/>
    <property type="match status" value="1"/>
</dbReference>
<dbReference type="SUPFAM" id="SSF54211">
    <property type="entry name" value="Ribosomal protein S5 domain 2-like"/>
    <property type="match status" value="1"/>
</dbReference>
<proteinExistence type="inferred from homology"/>
<dbReference type="SMART" id="SM01340">
    <property type="entry name" value="DNA_mis_repair"/>
    <property type="match status" value="1"/>
</dbReference>
<dbReference type="GO" id="GO:0006298">
    <property type="term" value="P:mismatch repair"/>
    <property type="evidence" value="ECO:0007669"/>
    <property type="project" value="InterPro"/>
</dbReference>
<protein>
    <recommendedName>
        <fullName evidence="4">DNA mismatch repair protein S5 domain-containing protein</fullName>
    </recommendedName>
</protein>
<dbReference type="GO" id="GO:0005524">
    <property type="term" value="F:ATP binding"/>
    <property type="evidence" value="ECO:0007669"/>
    <property type="project" value="InterPro"/>
</dbReference>
<dbReference type="CDD" id="cd00782">
    <property type="entry name" value="MutL_Trans"/>
    <property type="match status" value="1"/>
</dbReference>
<feature type="domain" description="DNA mismatch repair protein S5" evidence="4">
    <location>
        <begin position="215"/>
        <end position="333"/>
    </location>
</feature>
<dbReference type="PROSITE" id="PS00058">
    <property type="entry name" value="DNA_MISMATCH_REPAIR_1"/>
    <property type="match status" value="1"/>
</dbReference>
<dbReference type="InterPro" id="IPR020568">
    <property type="entry name" value="Ribosomal_Su5_D2-typ_SF"/>
</dbReference>
<evidence type="ECO:0000259" key="4">
    <source>
        <dbReference type="SMART" id="SM01340"/>
    </source>
</evidence>
<name>A0A382KLY7_9ZZZZ</name>
<dbReference type="GO" id="GO:0032300">
    <property type="term" value="C:mismatch repair complex"/>
    <property type="evidence" value="ECO:0007669"/>
    <property type="project" value="InterPro"/>
</dbReference>
<comment type="similarity">
    <text evidence="1">Belongs to the DNA mismatch repair MutL/HexB family.</text>
</comment>
<dbReference type="InterPro" id="IPR014762">
    <property type="entry name" value="DNA_mismatch_repair_CS"/>
</dbReference>
<keyword evidence="3" id="KW-0234">DNA repair</keyword>
<dbReference type="SUPFAM" id="SSF55874">
    <property type="entry name" value="ATPase domain of HSP90 chaperone/DNA topoisomerase II/histidine kinase"/>
    <property type="match status" value="1"/>
</dbReference>
<keyword evidence="2" id="KW-0227">DNA damage</keyword>
<reference evidence="5" key="1">
    <citation type="submission" date="2018-05" db="EMBL/GenBank/DDBJ databases">
        <authorList>
            <person name="Lanie J.A."/>
            <person name="Ng W.-L."/>
            <person name="Kazmierczak K.M."/>
            <person name="Andrzejewski T.M."/>
            <person name="Davidsen T.M."/>
            <person name="Wayne K.J."/>
            <person name="Tettelin H."/>
            <person name="Glass J.I."/>
            <person name="Rusch D."/>
            <person name="Podicherti R."/>
            <person name="Tsui H.-C.T."/>
            <person name="Winkler M.E."/>
        </authorList>
    </citation>
    <scope>NUCLEOTIDE SEQUENCE</scope>
</reference>
<evidence type="ECO:0000256" key="2">
    <source>
        <dbReference type="ARBA" id="ARBA00022763"/>
    </source>
</evidence>
<dbReference type="InterPro" id="IPR013507">
    <property type="entry name" value="DNA_mismatch_S5_2-like"/>
</dbReference>
<dbReference type="PANTHER" id="PTHR10073:SF12">
    <property type="entry name" value="DNA MISMATCH REPAIR PROTEIN MLH1"/>
    <property type="match status" value="1"/>
</dbReference>
<dbReference type="InterPro" id="IPR002099">
    <property type="entry name" value="MutL/Mlh/PMS"/>
</dbReference>
<evidence type="ECO:0000256" key="3">
    <source>
        <dbReference type="ARBA" id="ARBA00023204"/>
    </source>
</evidence>
<feature type="non-terminal residue" evidence="5">
    <location>
        <position position="1"/>
    </location>
</feature>